<feature type="region of interest" description="Disordered" evidence="1">
    <location>
        <begin position="187"/>
        <end position="213"/>
    </location>
</feature>
<sequence>MIRNGTNSLGRPYRPRSSTSETIPFADSPDSPPSLITPKIPLKTGATPPPLTNCRTQMGRSTTLPLPPPPPSPPHRIHMIDTEDTTSLNNILDAINDLPDQSSEEGSVADFEEEKEEDDCLTPLRSLKAGCRLNLQNDCRKQGNRNVQILVDMSRLSDTENGHNDQMTVRQTCSPPNICDEETKLFHDSPETSSVQSGRTEQHGLAQPHSDPPGLVACGGRAVEQIGELIQCSNNRLVLEIGFLESTVCTMDDSFPRGEKVAL</sequence>
<proteinExistence type="predicted"/>
<organism evidence="2 3">
    <name type="scientific">Laodelphax striatellus</name>
    <name type="common">Small brown planthopper</name>
    <name type="synonym">Delphax striatella</name>
    <dbReference type="NCBI Taxonomy" id="195883"/>
    <lineage>
        <taxon>Eukaryota</taxon>
        <taxon>Metazoa</taxon>
        <taxon>Ecdysozoa</taxon>
        <taxon>Arthropoda</taxon>
        <taxon>Hexapoda</taxon>
        <taxon>Insecta</taxon>
        <taxon>Pterygota</taxon>
        <taxon>Neoptera</taxon>
        <taxon>Paraneoptera</taxon>
        <taxon>Hemiptera</taxon>
        <taxon>Auchenorrhyncha</taxon>
        <taxon>Fulgoroidea</taxon>
        <taxon>Delphacidae</taxon>
        <taxon>Criomorphinae</taxon>
        <taxon>Laodelphax</taxon>
    </lineage>
</organism>
<dbReference type="AlphaFoldDB" id="A0A482X9E9"/>
<evidence type="ECO:0000313" key="2">
    <source>
        <dbReference type="EMBL" id="RZF42292.1"/>
    </source>
</evidence>
<evidence type="ECO:0000313" key="3">
    <source>
        <dbReference type="Proteomes" id="UP000291343"/>
    </source>
</evidence>
<feature type="region of interest" description="Disordered" evidence="1">
    <location>
        <begin position="1"/>
        <end position="71"/>
    </location>
</feature>
<gene>
    <name evidence="2" type="ORF">LSTR_LSTR003910</name>
</gene>
<accession>A0A482X9E9</accession>
<keyword evidence="3" id="KW-1185">Reference proteome</keyword>
<dbReference type="EMBL" id="QKKF02015239">
    <property type="protein sequence ID" value="RZF42292.1"/>
    <property type="molecule type" value="Genomic_DNA"/>
</dbReference>
<name>A0A482X9E9_LAOST</name>
<comment type="caution">
    <text evidence="2">The sequence shown here is derived from an EMBL/GenBank/DDBJ whole genome shotgun (WGS) entry which is preliminary data.</text>
</comment>
<evidence type="ECO:0000256" key="1">
    <source>
        <dbReference type="SAM" id="MobiDB-lite"/>
    </source>
</evidence>
<dbReference type="InParanoid" id="A0A482X9E9"/>
<reference evidence="2 3" key="1">
    <citation type="journal article" date="2017" name="Gigascience">
        <title>Genome sequence of the small brown planthopper, Laodelphax striatellus.</title>
        <authorList>
            <person name="Zhu J."/>
            <person name="Jiang F."/>
            <person name="Wang X."/>
            <person name="Yang P."/>
            <person name="Bao Y."/>
            <person name="Zhao W."/>
            <person name="Wang W."/>
            <person name="Lu H."/>
            <person name="Wang Q."/>
            <person name="Cui N."/>
            <person name="Li J."/>
            <person name="Chen X."/>
            <person name="Luo L."/>
            <person name="Yu J."/>
            <person name="Kang L."/>
            <person name="Cui F."/>
        </authorList>
    </citation>
    <scope>NUCLEOTIDE SEQUENCE [LARGE SCALE GENOMIC DNA]</scope>
    <source>
        <strain evidence="2">Lst14</strain>
    </source>
</reference>
<dbReference type="Proteomes" id="UP000291343">
    <property type="component" value="Unassembled WGS sequence"/>
</dbReference>
<protein>
    <submittedName>
        <fullName evidence="2">Uncharacterized protein</fullName>
    </submittedName>
</protein>